<protein>
    <submittedName>
        <fullName evidence="2">Uncharacterized protein</fullName>
    </submittedName>
</protein>
<name>A0A1Y1K5L6_PHOPY</name>
<evidence type="ECO:0000256" key="1">
    <source>
        <dbReference type="SAM" id="MobiDB-lite"/>
    </source>
</evidence>
<evidence type="ECO:0000313" key="2">
    <source>
        <dbReference type="EMBL" id="JAV55480.1"/>
    </source>
</evidence>
<dbReference type="AlphaFoldDB" id="A0A1Y1K5L6"/>
<organism evidence="2">
    <name type="scientific">Photinus pyralis</name>
    <name type="common">Common eastern firefly</name>
    <name type="synonym">Lampyris pyralis</name>
    <dbReference type="NCBI Taxonomy" id="7054"/>
    <lineage>
        <taxon>Eukaryota</taxon>
        <taxon>Metazoa</taxon>
        <taxon>Ecdysozoa</taxon>
        <taxon>Arthropoda</taxon>
        <taxon>Hexapoda</taxon>
        <taxon>Insecta</taxon>
        <taxon>Pterygota</taxon>
        <taxon>Neoptera</taxon>
        <taxon>Endopterygota</taxon>
        <taxon>Coleoptera</taxon>
        <taxon>Polyphaga</taxon>
        <taxon>Elateriformia</taxon>
        <taxon>Elateroidea</taxon>
        <taxon>Lampyridae</taxon>
        <taxon>Lampyrinae</taxon>
        <taxon>Photinus</taxon>
    </lineage>
</organism>
<proteinExistence type="predicted"/>
<dbReference type="EMBL" id="GEZM01095163">
    <property type="protein sequence ID" value="JAV55480.1"/>
    <property type="molecule type" value="Transcribed_RNA"/>
</dbReference>
<reference evidence="2" key="1">
    <citation type="journal article" date="2016" name="Sci. Rep.">
        <title>Molecular characterization of firefly nuptial gifts: a multi-omics approach sheds light on postcopulatory sexual selection.</title>
        <authorList>
            <person name="Al-Wathiqui N."/>
            <person name="Fallon T.R."/>
            <person name="South A."/>
            <person name="Weng J.K."/>
            <person name="Lewis S.M."/>
        </authorList>
    </citation>
    <scope>NUCLEOTIDE SEQUENCE</scope>
</reference>
<sequence>MKQPDISRRLCIKFGGTLYFRQNRRVARVPRSNRHRRVEPGPVSLQEKCLGTKIHSTHRLVSQRINLQAGTDKRDRKPSLKEPPPLGALALHVVELVHEAPPLLLAEAAPHGVQDLEMLLLELLEAGVQLLVPRVQDKHLEPQRGAGDEEIGERDGPRDYHCGCGVCE</sequence>
<feature type="compositionally biased region" description="Basic and acidic residues" evidence="1">
    <location>
        <begin position="71"/>
        <end position="80"/>
    </location>
</feature>
<feature type="region of interest" description="Disordered" evidence="1">
    <location>
        <begin position="65"/>
        <end position="84"/>
    </location>
</feature>
<accession>A0A1Y1K5L6</accession>